<dbReference type="InterPro" id="IPR041118">
    <property type="entry name" value="Rx_N"/>
</dbReference>
<sequence length="1128" mass="129582">MAESIVKLASQWIVSLLKREADTLFKVVDQVKGLQQELELMQAYLQDADARQEEKEVRTLINQIRKLVYDVEDVIDTYILKVPAPTEKHRIKRYGRLLYNAPEIYKVGKQMIVMQSDVQRMTKKLDSYGLKRIAPELQEGFRKLHNVEYWRAPSYSFEDNSCKYVVGIEKDVSKLLEVLMGEGNTHINIISIVGIGGSGKTTLARKLYNHPFAKECFNCVAWVFISQEWSTRHVLSEILRMVGGQGETYELHAKLSAEELVDKLRDILKKKAYLIVLDDVWRREALKEILPALPLSEDINRESKIIITTRNREIVHFENIQQQLFVHEPQPLSKEESWELFSKVALGDRTDCNMEDFRSLGMVMLKNCGGLPLAVVALAGILKTRRSIGEWQQINETIKLRLMKGLSSSAHGSVEGLLALSYEDLPNHLKHCFLYLGLFPEDCQIPAGMLTRMWIAEGLITVPEEISPEDVALQYLEELSHRCMIQVVRTNFNGAIKAFHFHDLLRDLCLKKAKEQSFLQICTSNQSMTTFASTMAVPPRRAALQSSILFPTQDSNLRSLILLTKSSLLQTTNVSKEVVDFRIVHNSFQLLRLLNLWGIKTGDGALPKEIGHLIHLRYLGIRASNIRKLPSSIENLRNLLTLDYRNIDLDNDVHVKIPNVLWKLVQLRHIFLPLEYAWNTRKGLHFSGLKNLRILRGIRSNGGDWFSREIVNLSITVKRLKVVVSTQKDLEATFSCPNLISHQLRSFQCHWGEEIVLGHVNPMFAHNQHLSKLVLIGQVKVKNFSLILPSNLVILELEDSVVDYEDPMEAIGALTHLKLLRLSNAYTGTTFKCKIGSFPMLEEFHLENLHELSKWVIEEGAMQSLKKVQISGCRKLQHLPQGLEFVRTLQVLEFIGVPKAFVKEATECGWSRKLLRLPHNFYAIIEQCDSPVDFSSISKLHEQLRAGVFLNEKKQKYWVLKQNEVYHNCFMLYATFLDPGFSRRPVSDEFELYYDEGCWEWMDVKESDGALMKMIKINYHCDEFAVSGEFLVNNLSPQVTYHVVCVIMLPESAKTARFYSASSRITYPYRRLQRKDLNMDGMPRGKWIRLPICDYDTPRISRGGKINFSLRFEEPGLLIQGVIIEPKL</sequence>
<dbReference type="InterPro" id="IPR036388">
    <property type="entry name" value="WH-like_DNA-bd_sf"/>
</dbReference>
<keyword evidence="1" id="KW-0677">Repeat</keyword>
<protein>
    <submittedName>
        <fullName evidence="9">Probable disease resistance protein RF45</fullName>
    </submittedName>
</protein>
<dbReference type="Proteomes" id="UP000813463">
    <property type="component" value="Chromosome 3"/>
</dbReference>
<dbReference type="PANTHER" id="PTHR23155">
    <property type="entry name" value="DISEASE RESISTANCE PROTEIN RP"/>
    <property type="match status" value="1"/>
</dbReference>
<keyword evidence="2" id="KW-0547">Nucleotide-binding</keyword>
<dbReference type="PANTHER" id="PTHR23155:SF1185">
    <property type="entry name" value="DISEASE RESISTANCE RPP8-LIKE PROTEIN 3-RELATED"/>
    <property type="match status" value="1"/>
</dbReference>
<dbReference type="RefSeq" id="XP_056694531.1">
    <property type="nucleotide sequence ID" value="XM_056838553.1"/>
</dbReference>
<dbReference type="InterPro" id="IPR032675">
    <property type="entry name" value="LRR_dom_sf"/>
</dbReference>
<dbReference type="InterPro" id="IPR042197">
    <property type="entry name" value="Apaf_helical"/>
</dbReference>
<dbReference type="Gene3D" id="3.40.50.300">
    <property type="entry name" value="P-loop containing nucleotide triphosphate hydrolases"/>
    <property type="match status" value="1"/>
</dbReference>
<dbReference type="Gene3D" id="1.10.8.430">
    <property type="entry name" value="Helical domain of apoptotic protease-activating factors"/>
    <property type="match status" value="1"/>
</dbReference>
<evidence type="ECO:0000256" key="3">
    <source>
        <dbReference type="ARBA" id="ARBA00022821"/>
    </source>
</evidence>
<dbReference type="Pfam" id="PF18052">
    <property type="entry name" value="Rx_N"/>
    <property type="match status" value="1"/>
</dbReference>
<dbReference type="Gene3D" id="1.20.5.4130">
    <property type="match status" value="1"/>
</dbReference>
<evidence type="ECO:0000259" key="7">
    <source>
        <dbReference type="Pfam" id="PF23598"/>
    </source>
</evidence>
<keyword evidence="8" id="KW-1185">Reference proteome</keyword>
<reference evidence="9" key="2">
    <citation type="submission" date="2025-08" db="UniProtKB">
        <authorList>
            <consortium name="RefSeq"/>
        </authorList>
    </citation>
    <scope>IDENTIFICATION</scope>
    <source>
        <tissue evidence="9">Leaf</tissue>
    </source>
</reference>
<dbReference type="InterPro" id="IPR038005">
    <property type="entry name" value="RX-like_CC"/>
</dbReference>
<evidence type="ECO:0000313" key="9">
    <source>
        <dbReference type="RefSeq" id="XP_056694531.1"/>
    </source>
</evidence>
<dbReference type="Pfam" id="PF23559">
    <property type="entry name" value="WHD_DRP"/>
    <property type="match status" value="1"/>
</dbReference>
<evidence type="ECO:0000259" key="5">
    <source>
        <dbReference type="Pfam" id="PF18052"/>
    </source>
</evidence>
<name>A0ABM3RFY7_SPIOL</name>
<dbReference type="Pfam" id="PF23598">
    <property type="entry name" value="LRR_14"/>
    <property type="match status" value="1"/>
</dbReference>
<proteinExistence type="predicted"/>
<evidence type="ECO:0000256" key="2">
    <source>
        <dbReference type="ARBA" id="ARBA00022741"/>
    </source>
</evidence>
<accession>A0ABM3RFY7</accession>
<dbReference type="InterPro" id="IPR044974">
    <property type="entry name" value="Disease_R_plants"/>
</dbReference>
<dbReference type="Gene3D" id="3.80.10.10">
    <property type="entry name" value="Ribonuclease Inhibitor"/>
    <property type="match status" value="1"/>
</dbReference>
<dbReference type="InterPro" id="IPR027417">
    <property type="entry name" value="P-loop_NTPase"/>
</dbReference>
<feature type="domain" description="NB-ARC" evidence="4">
    <location>
        <begin position="169"/>
        <end position="346"/>
    </location>
</feature>
<dbReference type="GeneID" id="110797160"/>
<dbReference type="SUPFAM" id="SSF52540">
    <property type="entry name" value="P-loop containing nucleoside triphosphate hydrolases"/>
    <property type="match status" value="1"/>
</dbReference>
<dbReference type="InterPro" id="IPR055414">
    <property type="entry name" value="LRR_R13L4/SHOC2-like"/>
</dbReference>
<evidence type="ECO:0000313" key="8">
    <source>
        <dbReference type="Proteomes" id="UP000813463"/>
    </source>
</evidence>
<keyword evidence="3" id="KW-0611">Plant defense</keyword>
<dbReference type="PRINTS" id="PR00364">
    <property type="entry name" value="DISEASERSIST"/>
</dbReference>
<dbReference type="InterPro" id="IPR058922">
    <property type="entry name" value="WHD_DRP"/>
</dbReference>
<reference evidence="8" key="1">
    <citation type="journal article" date="2021" name="Nat. Commun.">
        <title>Genomic analyses provide insights into spinach domestication and the genetic basis of agronomic traits.</title>
        <authorList>
            <person name="Cai X."/>
            <person name="Sun X."/>
            <person name="Xu C."/>
            <person name="Sun H."/>
            <person name="Wang X."/>
            <person name="Ge C."/>
            <person name="Zhang Z."/>
            <person name="Wang Q."/>
            <person name="Fei Z."/>
            <person name="Jiao C."/>
            <person name="Wang Q."/>
        </authorList>
    </citation>
    <scope>NUCLEOTIDE SEQUENCE [LARGE SCALE GENOMIC DNA]</scope>
    <source>
        <strain evidence="8">cv. Varoflay</strain>
    </source>
</reference>
<evidence type="ECO:0000259" key="6">
    <source>
        <dbReference type="Pfam" id="PF23559"/>
    </source>
</evidence>
<organism evidence="8 9">
    <name type="scientific">Spinacia oleracea</name>
    <name type="common">Spinach</name>
    <dbReference type="NCBI Taxonomy" id="3562"/>
    <lineage>
        <taxon>Eukaryota</taxon>
        <taxon>Viridiplantae</taxon>
        <taxon>Streptophyta</taxon>
        <taxon>Embryophyta</taxon>
        <taxon>Tracheophyta</taxon>
        <taxon>Spermatophyta</taxon>
        <taxon>Magnoliopsida</taxon>
        <taxon>eudicotyledons</taxon>
        <taxon>Gunneridae</taxon>
        <taxon>Pentapetalae</taxon>
        <taxon>Caryophyllales</taxon>
        <taxon>Chenopodiaceae</taxon>
        <taxon>Chenopodioideae</taxon>
        <taxon>Anserineae</taxon>
        <taxon>Spinacia</taxon>
    </lineage>
</organism>
<feature type="domain" description="Disease resistance R13L4/SHOC-2-like LRR" evidence="7">
    <location>
        <begin position="582"/>
        <end position="889"/>
    </location>
</feature>
<gene>
    <name evidence="9" type="primary">LOC110797160</name>
</gene>
<dbReference type="SUPFAM" id="SSF52058">
    <property type="entry name" value="L domain-like"/>
    <property type="match status" value="1"/>
</dbReference>
<dbReference type="CDD" id="cd14798">
    <property type="entry name" value="RX-CC_like"/>
    <property type="match status" value="1"/>
</dbReference>
<feature type="domain" description="Disease resistance protein winged helix" evidence="6">
    <location>
        <begin position="438"/>
        <end position="509"/>
    </location>
</feature>
<evidence type="ECO:0000259" key="4">
    <source>
        <dbReference type="Pfam" id="PF00931"/>
    </source>
</evidence>
<evidence type="ECO:0000256" key="1">
    <source>
        <dbReference type="ARBA" id="ARBA00022737"/>
    </source>
</evidence>
<dbReference type="Pfam" id="PF00931">
    <property type="entry name" value="NB-ARC"/>
    <property type="match status" value="1"/>
</dbReference>
<feature type="domain" description="Disease resistance N-terminal" evidence="5">
    <location>
        <begin position="6"/>
        <end position="85"/>
    </location>
</feature>
<dbReference type="InterPro" id="IPR002182">
    <property type="entry name" value="NB-ARC"/>
</dbReference>
<dbReference type="Gene3D" id="1.10.10.10">
    <property type="entry name" value="Winged helix-like DNA-binding domain superfamily/Winged helix DNA-binding domain"/>
    <property type="match status" value="1"/>
</dbReference>